<dbReference type="PANTHER" id="PTHR24327:SF81">
    <property type="entry name" value="HOMEOTIC PROTEIN DISTAL-LESS-RELATED"/>
    <property type="match status" value="1"/>
</dbReference>
<feature type="compositionally biased region" description="Polar residues" evidence="6">
    <location>
        <begin position="187"/>
        <end position="223"/>
    </location>
</feature>
<feature type="region of interest" description="Disordered" evidence="6">
    <location>
        <begin position="179"/>
        <end position="233"/>
    </location>
</feature>
<evidence type="ECO:0000313" key="9">
    <source>
        <dbReference type="Proteomes" id="UP001159427"/>
    </source>
</evidence>
<name>A0ABN8M2W6_9CNID</name>
<comment type="subcellular location">
    <subcellularLocation>
        <location evidence="4 5">Nucleus</location>
    </subcellularLocation>
</comment>
<keyword evidence="1 4" id="KW-0238">DNA-binding</keyword>
<evidence type="ECO:0000313" key="8">
    <source>
        <dbReference type="EMBL" id="CAH3021898.1"/>
    </source>
</evidence>
<dbReference type="SMART" id="SM00389">
    <property type="entry name" value="HOX"/>
    <property type="match status" value="1"/>
</dbReference>
<dbReference type="EMBL" id="CALNXI010000199">
    <property type="protein sequence ID" value="CAH3021898.1"/>
    <property type="molecule type" value="Genomic_DNA"/>
</dbReference>
<sequence>MNLNFQAEYFEPPAACKSAFMELPSPPGTHSYSSYNSVPPNYNPYTAAMRYYHHSPTSQEYSHPCNARNSFPMAPVLSHHPLSHHPYLSPPLTAFGAHHESPLDELKGTCDEPRLNGKGKKIRKPRTIYSSFQLRELTKRFNKTQYLALPERAELAAYLGLTQTQVKIWFQNRRSKFKRNGSKGNEELNTSDGQIKTDSRPGSASESPNDVWSSEEQSTSTGNRDSDTPNGIAILSSSKPAIPAQSLSQWCLASAIKSPFLTERCNRM</sequence>
<dbReference type="InterPro" id="IPR001356">
    <property type="entry name" value="HD"/>
</dbReference>
<keyword evidence="3 4" id="KW-0539">Nucleus</keyword>
<evidence type="ECO:0000256" key="2">
    <source>
        <dbReference type="ARBA" id="ARBA00023155"/>
    </source>
</evidence>
<evidence type="ECO:0000256" key="6">
    <source>
        <dbReference type="SAM" id="MobiDB-lite"/>
    </source>
</evidence>
<dbReference type="InterPro" id="IPR017970">
    <property type="entry name" value="Homeobox_CS"/>
</dbReference>
<dbReference type="Proteomes" id="UP001159427">
    <property type="component" value="Unassembled WGS sequence"/>
</dbReference>
<dbReference type="PANTHER" id="PTHR24327">
    <property type="entry name" value="HOMEOBOX PROTEIN"/>
    <property type="match status" value="1"/>
</dbReference>
<dbReference type="InterPro" id="IPR000047">
    <property type="entry name" value="HTH_motif"/>
</dbReference>
<dbReference type="PRINTS" id="PR00031">
    <property type="entry name" value="HTHREPRESSR"/>
</dbReference>
<reference evidence="8 9" key="1">
    <citation type="submission" date="2022-05" db="EMBL/GenBank/DDBJ databases">
        <authorList>
            <consortium name="Genoscope - CEA"/>
            <person name="William W."/>
        </authorList>
    </citation>
    <scope>NUCLEOTIDE SEQUENCE [LARGE SCALE GENOMIC DNA]</scope>
</reference>
<keyword evidence="2 4" id="KW-0371">Homeobox</keyword>
<dbReference type="CDD" id="cd00086">
    <property type="entry name" value="homeodomain"/>
    <property type="match status" value="1"/>
</dbReference>
<dbReference type="PRINTS" id="PR00024">
    <property type="entry name" value="HOMEOBOX"/>
</dbReference>
<comment type="caution">
    <text evidence="8">The sequence shown here is derived from an EMBL/GenBank/DDBJ whole genome shotgun (WGS) entry which is preliminary data.</text>
</comment>
<feature type="DNA-binding region" description="Homeobox" evidence="4">
    <location>
        <begin position="122"/>
        <end position="181"/>
    </location>
</feature>
<evidence type="ECO:0000256" key="1">
    <source>
        <dbReference type="ARBA" id="ARBA00023125"/>
    </source>
</evidence>
<organism evidence="8 9">
    <name type="scientific">Porites evermanni</name>
    <dbReference type="NCBI Taxonomy" id="104178"/>
    <lineage>
        <taxon>Eukaryota</taxon>
        <taxon>Metazoa</taxon>
        <taxon>Cnidaria</taxon>
        <taxon>Anthozoa</taxon>
        <taxon>Hexacorallia</taxon>
        <taxon>Scleractinia</taxon>
        <taxon>Fungiina</taxon>
        <taxon>Poritidae</taxon>
        <taxon>Porites</taxon>
    </lineage>
</organism>
<dbReference type="Pfam" id="PF00046">
    <property type="entry name" value="Homeodomain"/>
    <property type="match status" value="1"/>
</dbReference>
<dbReference type="InterPro" id="IPR009057">
    <property type="entry name" value="Homeodomain-like_sf"/>
</dbReference>
<accession>A0ABN8M2W6</accession>
<feature type="domain" description="Homeobox" evidence="7">
    <location>
        <begin position="120"/>
        <end position="180"/>
    </location>
</feature>
<evidence type="ECO:0000256" key="3">
    <source>
        <dbReference type="ARBA" id="ARBA00023242"/>
    </source>
</evidence>
<evidence type="ECO:0000256" key="5">
    <source>
        <dbReference type="RuleBase" id="RU000682"/>
    </source>
</evidence>
<dbReference type="PROSITE" id="PS00027">
    <property type="entry name" value="HOMEOBOX_1"/>
    <property type="match status" value="1"/>
</dbReference>
<keyword evidence="9" id="KW-1185">Reference proteome</keyword>
<proteinExistence type="predicted"/>
<evidence type="ECO:0000256" key="4">
    <source>
        <dbReference type="PROSITE-ProRule" id="PRU00108"/>
    </source>
</evidence>
<dbReference type="PROSITE" id="PS50071">
    <property type="entry name" value="HOMEOBOX_2"/>
    <property type="match status" value="1"/>
</dbReference>
<dbReference type="InterPro" id="IPR020479">
    <property type="entry name" value="HD_metazoa"/>
</dbReference>
<evidence type="ECO:0000259" key="7">
    <source>
        <dbReference type="PROSITE" id="PS50071"/>
    </source>
</evidence>
<protein>
    <recommendedName>
        <fullName evidence="7">Homeobox domain-containing protein</fullName>
    </recommendedName>
</protein>
<dbReference type="InterPro" id="IPR050460">
    <property type="entry name" value="Distal-less_Homeobox_TF"/>
</dbReference>
<dbReference type="SUPFAM" id="SSF46689">
    <property type="entry name" value="Homeodomain-like"/>
    <property type="match status" value="1"/>
</dbReference>
<gene>
    <name evidence="8" type="ORF">PEVE_00013221</name>
</gene>
<dbReference type="Gene3D" id="1.10.10.60">
    <property type="entry name" value="Homeodomain-like"/>
    <property type="match status" value="1"/>
</dbReference>